<dbReference type="SMART" id="SM00342">
    <property type="entry name" value="HTH_ARAC"/>
    <property type="match status" value="1"/>
</dbReference>
<dbReference type="Gene3D" id="1.10.10.60">
    <property type="entry name" value="Homeodomain-like"/>
    <property type="match status" value="2"/>
</dbReference>
<evidence type="ECO:0000259" key="4">
    <source>
        <dbReference type="PROSITE" id="PS01124"/>
    </source>
</evidence>
<sequence length="320" mass="37553">MKESFFCKEWIQKNNIKIEKHKDYSIIKYICDDDGYGRVISYNLFTGINIIFMDFHTLQSFNETILNNEIIEIRHSNKGRVEFEFGDRGVFYLKEDEFCINKAKNLPVKYSFPFAYNSGVSLVIDRSIINEKTQQVLSLFGINIKQLCSNLDLNLQNFICKTPSQLTHVFSELYTAKNSKDIDYFKIKSIEILHFVSKLKNVDRFATTYCVRKHINIVKKIRDKLVYNLEEKVSIEELVEAEDISYTTFSTVYKQIYGKNPYTYLKEYKMNYAAIKLKESDMNISQIALSLGYSNASKFTKAFKDIFGILPKDYRKKIIN</sequence>
<dbReference type="OrthoDB" id="9772607at2"/>
<dbReference type="RefSeq" id="WP_050607292.1">
    <property type="nucleotide sequence ID" value="NZ_CABKUB010000006.1"/>
</dbReference>
<dbReference type="GO" id="GO:0003700">
    <property type="term" value="F:DNA-binding transcription factor activity"/>
    <property type="evidence" value="ECO:0007669"/>
    <property type="project" value="InterPro"/>
</dbReference>
<dbReference type="PROSITE" id="PS00041">
    <property type="entry name" value="HTH_ARAC_FAMILY_1"/>
    <property type="match status" value="1"/>
</dbReference>
<evidence type="ECO:0000313" key="6">
    <source>
        <dbReference type="Proteomes" id="UP000473885"/>
    </source>
</evidence>
<keyword evidence="1" id="KW-0805">Transcription regulation</keyword>
<dbReference type="PANTHER" id="PTHR47893">
    <property type="entry name" value="REGULATORY PROTEIN PCHR"/>
    <property type="match status" value="1"/>
</dbReference>
<accession>A0A6M0RC46</accession>
<dbReference type="EMBL" id="SXDP01000006">
    <property type="protein sequence ID" value="NEZ47260.1"/>
    <property type="molecule type" value="Genomic_DNA"/>
</dbReference>
<comment type="caution">
    <text evidence="5">The sequence shown here is derived from an EMBL/GenBank/DDBJ whole genome shotgun (WGS) entry which is preliminary data.</text>
</comment>
<reference evidence="5 6" key="1">
    <citation type="submission" date="2019-04" db="EMBL/GenBank/DDBJ databases">
        <title>Genome sequencing of Clostridium botulinum Groups I-IV and Clostridium butyricum.</title>
        <authorList>
            <person name="Brunt J."/>
            <person name="Van Vliet A.H.M."/>
            <person name="Stringer S.C."/>
            <person name="Carter A.T."/>
            <person name="Peck M.W."/>
        </authorList>
    </citation>
    <scope>NUCLEOTIDE SEQUENCE [LARGE SCALE GENOMIC DNA]</scope>
    <source>
        <strain evidence="5 6">IFR 18/094</strain>
    </source>
</reference>
<protein>
    <submittedName>
        <fullName evidence="5">Helix-turn-helix transcriptional regulator</fullName>
    </submittedName>
</protein>
<evidence type="ECO:0000313" key="5">
    <source>
        <dbReference type="EMBL" id="NEZ47260.1"/>
    </source>
</evidence>
<dbReference type="Pfam" id="PF12833">
    <property type="entry name" value="HTH_18"/>
    <property type="match status" value="1"/>
</dbReference>
<dbReference type="InterPro" id="IPR053142">
    <property type="entry name" value="PchR_regulatory_protein"/>
</dbReference>
<dbReference type="InterPro" id="IPR020449">
    <property type="entry name" value="Tscrpt_reg_AraC-type_HTH"/>
</dbReference>
<dbReference type="InterPro" id="IPR018060">
    <property type="entry name" value="HTH_AraC"/>
</dbReference>
<dbReference type="GO" id="GO:0043565">
    <property type="term" value="F:sequence-specific DNA binding"/>
    <property type="evidence" value="ECO:0007669"/>
    <property type="project" value="InterPro"/>
</dbReference>
<dbReference type="SUPFAM" id="SSF46689">
    <property type="entry name" value="Homeodomain-like"/>
    <property type="match status" value="2"/>
</dbReference>
<dbReference type="Proteomes" id="UP000473885">
    <property type="component" value="Unassembled WGS sequence"/>
</dbReference>
<evidence type="ECO:0000256" key="3">
    <source>
        <dbReference type="ARBA" id="ARBA00023163"/>
    </source>
</evidence>
<keyword evidence="3" id="KW-0804">Transcription</keyword>
<keyword evidence="2" id="KW-0238">DNA-binding</keyword>
<gene>
    <name evidence="5" type="ORF">FDF74_08590</name>
</gene>
<name>A0A6M0RC46_9CLOT</name>
<dbReference type="PRINTS" id="PR00032">
    <property type="entry name" value="HTHARAC"/>
</dbReference>
<dbReference type="PROSITE" id="PS01124">
    <property type="entry name" value="HTH_ARAC_FAMILY_2"/>
    <property type="match status" value="1"/>
</dbReference>
<dbReference type="InterPro" id="IPR009057">
    <property type="entry name" value="Homeodomain-like_sf"/>
</dbReference>
<evidence type="ECO:0000256" key="2">
    <source>
        <dbReference type="ARBA" id="ARBA00023125"/>
    </source>
</evidence>
<keyword evidence="6" id="KW-1185">Reference proteome</keyword>
<proteinExistence type="predicted"/>
<dbReference type="AlphaFoldDB" id="A0A6M0RC46"/>
<dbReference type="InterPro" id="IPR018062">
    <property type="entry name" value="HTH_AraC-typ_CS"/>
</dbReference>
<feature type="domain" description="HTH araC/xylS-type" evidence="4">
    <location>
        <begin position="219"/>
        <end position="317"/>
    </location>
</feature>
<organism evidence="5 6">
    <name type="scientific">Clostridium niameyense</name>
    <dbReference type="NCBI Taxonomy" id="1622073"/>
    <lineage>
        <taxon>Bacteria</taxon>
        <taxon>Bacillati</taxon>
        <taxon>Bacillota</taxon>
        <taxon>Clostridia</taxon>
        <taxon>Eubacteriales</taxon>
        <taxon>Clostridiaceae</taxon>
        <taxon>Clostridium</taxon>
    </lineage>
</organism>
<dbReference type="PANTHER" id="PTHR47893:SF1">
    <property type="entry name" value="REGULATORY PROTEIN PCHR"/>
    <property type="match status" value="1"/>
</dbReference>
<evidence type="ECO:0000256" key="1">
    <source>
        <dbReference type="ARBA" id="ARBA00023015"/>
    </source>
</evidence>